<dbReference type="AlphaFoldDB" id="A0A0F9KZE2"/>
<keyword evidence="5" id="KW-0413">Isomerase</keyword>
<feature type="transmembrane region" description="Helical" evidence="6">
    <location>
        <begin position="6"/>
        <end position="24"/>
    </location>
</feature>
<gene>
    <name evidence="8" type="ORF">LCGC14_1575460</name>
</gene>
<keyword evidence="6" id="KW-0812">Transmembrane</keyword>
<evidence type="ECO:0000313" key="8">
    <source>
        <dbReference type="EMBL" id="KKM27368.1"/>
    </source>
</evidence>
<evidence type="ECO:0000256" key="5">
    <source>
        <dbReference type="ARBA" id="ARBA00023235"/>
    </source>
</evidence>
<dbReference type="Gene3D" id="3.10.50.40">
    <property type="match status" value="1"/>
</dbReference>
<evidence type="ECO:0000256" key="1">
    <source>
        <dbReference type="ARBA" id="ARBA00000971"/>
    </source>
</evidence>
<dbReference type="Pfam" id="PF13145">
    <property type="entry name" value="Rotamase_2"/>
    <property type="match status" value="1"/>
</dbReference>
<sequence>MKNITFIFSTILFVFAIIGNIVIFDFEVRADNEVVAIVNGQELSRQELANSLIDTYGREGLEILIRRTLVGQEADRLNIKVTQEEIAERIDYMVEGMIKQQMKRGGLKDEDDLERELEKAGLTIEKYKRNVIKSLKLTRNQVKAELLAEKIIKKTINITDEELHEAYEEQYGEKIIATQIVLRMKRDAEKILEKINAGADFGALARKESIDRASASRAGKMLPFGPYGTLGKAAANLTKGKISEIIKTDSGYHILKVDNRVPRSLKKFSEVKDDLVKLVTARKIQNRINPWLLNLVETAEITKNLTD</sequence>
<reference evidence="8" key="1">
    <citation type="journal article" date="2015" name="Nature">
        <title>Complex archaea that bridge the gap between prokaryotes and eukaryotes.</title>
        <authorList>
            <person name="Spang A."/>
            <person name="Saw J.H."/>
            <person name="Jorgensen S.L."/>
            <person name="Zaremba-Niedzwiedzka K."/>
            <person name="Martijn J."/>
            <person name="Lind A.E."/>
            <person name="van Eijk R."/>
            <person name="Schleper C."/>
            <person name="Guy L."/>
            <person name="Ettema T.J."/>
        </authorList>
    </citation>
    <scope>NUCLEOTIDE SEQUENCE</scope>
</reference>
<dbReference type="SUPFAM" id="SSF54534">
    <property type="entry name" value="FKBP-like"/>
    <property type="match status" value="1"/>
</dbReference>
<keyword evidence="4" id="KW-0697">Rotamase</keyword>
<keyword evidence="6" id="KW-1133">Transmembrane helix</keyword>
<accession>A0A0F9KZE2</accession>
<keyword evidence="3" id="KW-0732">Signal</keyword>
<dbReference type="PANTHER" id="PTHR47245:SF1">
    <property type="entry name" value="FOLDASE PROTEIN PRSA"/>
    <property type="match status" value="1"/>
</dbReference>
<feature type="domain" description="PpiC" evidence="7">
    <location>
        <begin position="172"/>
        <end position="259"/>
    </location>
</feature>
<dbReference type="InterPro" id="IPR027304">
    <property type="entry name" value="Trigger_fact/SurA_dom_sf"/>
</dbReference>
<name>A0A0F9KZE2_9ZZZZ</name>
<comment type="caution">
    <text evidence="8">The sequence shown here is derived from an EMBL/GenBank/DDBJ whole genome shotgun (WGS) entry which is preliminary data.</text>
</comment>
<dbReference type="InterPro" id="IPR000297">
    <property type="entry name" value="PPIase_PpiC"/>
</dbReference>
<dbReference type="PROSITE" id="PS50198">
    <property type="entry name" value="PPIC_PPIASE_2"/>
    <property type="match status" value="1"/>
</dbReference>
<proteinExistence type="predicted"/>
<evidence type="ECO:0000256" key="4">
    <source>
        <dbReference type="ARBA" id="ARBA00023110"/>
    </source>
</evidence>
<dbReference type="EC" id="5.2.1.8" evidence="2"/>
<dbReference type="SUPFAM" id="SSF109998">
    <property type="entry name" value="Triger factor/SurA peptide-binding domain-like"/>
    <property type="match status" value="1"/>
</dbReference>
<dbReference type="GO" id="GO:0003755">
    <property type="term" value="F:peptidyl-prolyl cis-trans isomerase activity"/>
    <property type="evidence" value="ECO:0007669"/>
    <property type="project" value="UniProtKB-KW"/>
</dbReference>
<keyword evidence="6" id="KW-0472">Membrane</keyword>
<dbReference type="InterPro" id="IPR046357">
    <property type="entry name" value="PPIase_dom_sf"/>
</dbReference>
<dbReference type="InterPro" id="IPR050245">
    <property type="entry name" value="PrsA_foldase"/>
</dbReference>
<evidence type="ECO:0000256" key="2">
    <source>
        <dbReference type="ARBA" id="ARBA00013194"/>
    </source>
</evidence>
<dbReference type="PANTHER" id="PTHR47245">
    <property type="entry name" value="PEPTIDYLPROLYL ISOMERASE"/>
    <property type="match status" value="1"/>
</dbReference>
<evidence type="ECO:0000256" key="3">
    <source>
        <dbReference type="ARBA" id="ARBA00022729"/>
    </source>
</evidence>
<evidence type="ECO:0000259" key="7">
    <source>
        <dbReference type="PROSITE" id="PS50198"/>
    </source>
</evidence>
<comment type="catalytic activity">
    <reaction evidence="1">
        <text>[protein]-peptidylproline (omega=180) = [protein]-peptidylproline (omega=0)</text>
        <dbReference type="Rhea" id="RHEA:16237"/>
        <dbReference type="Rhea" id="RHEA-COMP:10747"/>
        <dbReference type="Rhea" id="RHEA-COMP:10748"/>
        <dbReference type="ChEBI" id="CHEBI:83833"/>
        <dbReference type="ChEBI" id="CHEBI:83834"/>
        <dbReference type="EC" id="5.2.1.8"/>
    </reaction>
</comment>
<evidence type="ECO:0000256" key="6">
    <source>
        <dbReference type="SAM" id="Phobius"/>
    </source>
</evidence>
<dbReference type="Gene3D" id="1.10.4030.10">
    <property type="entry name" value="Porin chaperone SurA, peptide-binding domain"/>
    <property type="match status" value="1"/>
</dbReference>
<protein>
    <recommendedName>
        <fullName evidence="2">peptidylprolyl isomerase</fullName>
        <ecNumber evidence="2">5.2.1.8</ecNumber>
    </recommendedName>
</protein>
<organism evidence="8">
    <name type="scientific">marine sediment metagenome</name>
    <dbReference type="NCBI Taxonomy" id="412755"/>
    <lineage>
        <taxon>unclassified sequences</taxon>
        <taxon>metagenomes</taxon>
        <taxon>ecological metagenomes</taxon>
    </lineage>
</organism>
<dbReference type="EMBL" id="LAZR01012335">
    <property type="protein sequence ID" value="KKM27368.1"/>
    <property type="molecule type" value="Genomic_DNA"/>
</dbReference>